<dbReference type="GO" id="GO:0005737">
    <property type="term" value="C:cytoplasm"/>
    <property type="evidence" value="ECO:0007669"/>
    <property type="project" value="TreeGrafter"/>
</dbReference>
<protein>
    <recommendedName>
        <fullName evidence="4">Phosrestin-1</fullName>
    </recommendedName>
    <alternativeName>
        <fullName evidence="6">Arrestin-2</fullName>
    </alternativeName>
    <alternativeName>
        <fullName evidence="7">Arrestin-B</fullName>
    </alternativeName>
    <alternativeName>
        <fullName evidence="5">Phosrestin I</fullName>
    </alternativeName>
</protein>
<dbReference type="InterPro" id="IPR014756">
    <property type="entry name" value="Ig_E-set"/>
</dbReference>
<dbReference type="Gene3D" id="2.60.40.840">
    <property type="match status" value="1"/>
</dbReference>
<dbReference type="AlphaFoldDB" id="U5EYZ6"/>
<dbReference type="PROSITE" id="PS00295">
    <property type="entry name" value="ARRESTINS"/>
    <property type="match status" value="1"/>
</dbReference>
<dbReference type="InterPro" id="IPR017864">
    <property type="entry name" value="Arrestin_CS"/>
</dbReference>
<evidence type="ECO:0000256" key="7">
    <source>
        <dbReference type="ARBA" id="ARBA00080327"/>
    </source>
</evidence>
<evidence type="ECO:0000256" key="6">
    <source>
        <dbReference type="ARBA" id="ARBA00080322"/>
    </source>
</evidence>
<dbReference type="GO" id="GO:0002031">
    <property type="term" value="P:G protein-coupled receptor internalization"/>
    <property type="evidence" value="ECO:0007669"/>
    <property type="project" value="TreeGrafter"/>
</dbReference>
<dbReference type="PRINTS" id="PR00309">
    <property type="entry name" value="ARRESTIN"/>
</dbReference>
<dbReference type="SMART" id="SM01017">
    <property type="entry name" value="Arrestin_C"/>
    <property type="match status" value="1"/>
</dbReference>
<dbReference type="Pfam" id="PF00339">
    <property type="entry name" value="Arrestin_N"/>
    <property type="match status" value="1"/>
</dbReference>
<feature type="domain" description="Arrestin C-terminal-like" evidence="8">
    <location>
        <begin position="194"/>
        <end position="352"/>
    </location>
</feature>
<evidence type="ECO:0000313" key="9">
    <source>
        <dbReference type="EMBL" id="JAB58165.1"/>
    </source>
</evidence>
<name>U5EYZ6_9DIPT</name>
<accession>U5EYZ6</accession>
<dbReference type="GO" id="GO:0007601">
    <property type="term" value="P:visual perception"/>
    <property type="evidence" value="ECO:0007669"/>
    <property type="project" value="UniProtKB-KW"/>
</dbReference>
<evidence type="ECO:0000256" key="3">
    <source>
        <dbReference type="ARBA" id="ARBA00023305"/>
    </source>
</evidence>
<dbReference type="Pfam" id="PF02752">
    <property type="entry name" value="Arrestin_C"/>
    <property type="match status" value="1"/>
</dbReference>
<dbReference type="EMBL" id="GANO01001706">
    <property type="protein sequence ID" value="JAB58165.1"/>
    <property type="molecule type" value="mRNA"/>
</dbReference>
<dbReference type="GO" id="GO:0007608">
    <property type="term" value="P:sensory perception of smell"/>
    <property type="evidence" value="ECO:0007669"/>
    <property type="project" value="UniProtKB-ARBA"/>
</dbReference>
<keyword evidence="3" id="KW-0844">Vision</keyword>
<dbReference type="FunFam" id="2.60.40.840:FF:000002">
    <property type="entry name" value="Arrestin 3"/>
    <property type="match status" value="1"/>
</dbReference>
<dbReference type="GO" id="GO:0016060">
    <property type="term" value="P:negative regulation of phospholipase C-activating phototransduction signaling pathway"/>
    <property type="evidence" value="ECO:0007669"/>
    <property type="project" value="UniProtKB-ARBA"/>
</dbReference>
<organism evidence="9">
    <name type="scientific">Corethrella appendiculata</name>
    <dbReference type="NCBI Taxonomy" id="1370023"/>
    <lineage>
        <taxon>Eukaryota</taxon>
        <taxon>Metazoa</taxon>
        <taxon>Ecdysozoa</taxon>
        <taxon>Arthropoda</taxon>
        <taxon>Hexapoda</taxon>
        <taxon>Insecta</taxon>
        <taxon>Pterygota</taxon>
        <taxon>Neoptera</taxon>
        <taxon>Endopterygota</taxon>
        <taxon>Diptera</taxon>
        <taxon>Nematocera</taxon>
        <taxon>Culicoidea</taxon>
        <taxon>Chaoboridae</taxon>
        <taxon>Corethrella</taxon>
    </lineage>
</organism>
<dbReference type="InterPro" id="IPR014753">
    <property type="entry name" value="Arrestin_N"/>
</dbReference>
<evidence type="ECO:0000256" key="5">
    <source>
        <dbReference type="ARBA" id="ARBA00078972"/>
    </source>
</evidence>
<proteinExistence type="evidence at transcript level"/>
<evidence type="ECO:0000256" key="1">
    <source>
        <dbReference type="ARBA" id="ARBA00005298"/>
    </source>
</evidence>
<dbReference type="InterPro" id="IPR000698">
    <property type="entry name" value="Arrestin"/>
</dbReference>
<dbReference type="GO" id="GO:0007165">
    <property type="term" value="P:signal transduction"/>
    <property type="evidence" value="ECO:0007669"/>
    <property type="project" value="InterPro"/>
</dbReference>
<evidence type="ECO:0000256" key="2">
    <source>
        <dbReference type="ARBA" id="ARBA00022606"/>
    </source>
</evidence>
<dbReference type="InterPro" id="IPR011022">
    <property type="entry name" value="Arrestin_C-like"/>
</dbReference>
<dbReference type="GO" id="GO:0045494">
    <property type="term" value="P:photoreceptor cell maintenance"/>
    <property type="evidence" value="ECO:0007669"/>
    <property type="project" value="UniProtKB-ARBA"/>
</dbReference>
<evidence type="ECO:0000259" key="8">
    <source>
        <dbReference type="SMART" id="SM01017"/>
    </source>
</evidence>
<sequence length="400" mass="45051">MVVAVKVFKKSTPNGKLTVYLGKRDFIDHSDYCDPIDGVVVVDPDYLRGRKVFGQLMTVYRYGREEDEVMGVKFSKEMCLTKEQVYPMINSKMEMTPMQERLVKKLGVNAYPFTFHFPSMAPSSVTLQAAEDDQGKPLGVEYSINLYVGDDNETNDKHHKRSTVTLTIKKLQYAPATRARRLPSSLVSKGFTFSQGKINLEVTLDREIYYHGEKISANLVINNNSRKTVKSIKCFIVQHCEVTMVNAQFSKHVASMETREGCPITPGASFSKNFYLVPLASSNKDRRGIALDGHLKDEDVNLASSTIIKEGKSPSDAMGIIVSYSLRVKLNCGTLGGELQTDVGFKLCSPAPGTIERERVNAMKKMKSIERHRYEDSHYADDSTDFVFQDFARLRMNEPE</sequence>
<dbReference type="InterPro" id="IPR011021">
    <property type="entry name" value="Arrestin-like_N"/>
</dbReference>
<dbReference type="GO" id="GO:0001664">
    <property type="term" value="F:G protein-coupled receptor binding"/>
    <property type="evidence" value="ECO:0007669"/>
    <property type="project" value="TreeGrafter"/>
</dbReference>
<dbReference type="SUPFAM" id="SSF81296">
    <property type="entry name" value="E set domains"/>
    <property type="match status" value="2"/>
</dbReference>
<dbReference type="PANTHER" id="PTHR11792">
    <property type="entry name" value="ARRESTIN"/>
    <property type="match status" value="1"/>
</dbReference>
<dbReference type="GO" id="GO:0016028">
    <property type="term" value="C:rhabdomere"/>
    <property type="evidence" value="ECO:0007669"/>
    <property type="project" value="UniProtKB-ARBA"/>
</dbReference>
<dbReference type="FunFam" id="2.60.40.640:FF:000020">
    <property type="entry name" value="Arrestin, Arr2"/>
    <property type="match status" value="1"/>
</dbReference>
<reference evidence="9" key="1">
    <citation type="journal article" date="2014" name="Insect Biochem. Mol. Biol.">
        <title>An insight into the sialome of the frog biting fly, Corethrella appendiculata.</title>
        <authorList>
            <person name="Ribeiro J.M.C."/>
            <person name="Chagas A.C."/>
            <person name="Pham V.M."/>
            <person name="Lounibos L.P."/>
            <person name="Calvo E."/>
        </authorList>
    </citation>
    <scope>NUCLEOTIDE SEQUENCE</scope>
    <source>
        <tissue evidence="9">Salivary glands</tissue>
    </source>
</reference>
<dbReference type="PANTHER" id="PTHR11792:SF23">
    <property type="entry name" value="PHOSRESTIN-1"/>
    <property type="match status" value="1"/>
</dbReference>
<dbReference type="Gene3D" id="2.60.40.640">
    <property type="match status" value="1"/>
</dbReference>
<comment type="similarity">
    <text evidence="1">Belongs to the arrestin family.</text>
</comment>
<keyword evidence="2" id="KW-0716">Sensory transduction</keyword>
<dbReference type="InterPro" id="IPR014752">
    <property type="entry name" value="Arrestin-like_C"/>
</dbReference>
<evidence type="ECO:0000256" key="4">
    <source>
        <dbReference type="ARBA" id="ARBA00074709"/>
    </source>
</evidence>